<evidence type="ECO:0000313" key="2">
    <source>
        <dbReference type="Proteomes" id="UP000830768"/>
    </source>
</evidence>
<gene>
    <name evidence="1" type="ORF">LCI18_010921</name>
</gene>
<organism evidence="1 2">
    <name type="scientific">Fusarium solani subsp. cucurbitae</name>
    <name type="common">Neocosmosporum cucurbitae</name>
    <dbReference type="NCBI Taxonomy" id="2747967"/>
    <lineage>
        <taxon>Eukaryota</taxon>
        <taxon>Fungi</taxon>
        <taxon>Dikarya</taxon>
        <taxon>Ascomycota</taxon>
        <taxon>Pezizomycotina</taxon>
        <taxon>Sordariomycetes</taxon>
        <taxon>Hypocreomycetidae</taxon>
        <taxon>Hypocreales</taxon>
        <taxon>Nectriaceae</taxon>
        <taxon>Fusarium</taxon>
        <taxon>Fusarium solani species complex</taxon>
    </lineage>
</organism>
<sequence length="443" mass="50115">MASQLITKRRVTGLSHTARRPIKVLEKAARSILHRFKSRRHKSLVVSVSNHGSTSHSNFDVSSDKAATTADVPPVKQAETCPTLDYKPRDFSSSPEIFGSAPTFEDAKVRGIDPRLLAIAGAILELLLPIPLLPQPKLCDFDNVLLKTCPRSPENAPRGHRHGSDRKEHKRTKRNLRGGSSKGDPDDDGNDGEGNDGRKKPDGPRYPESSTMPRLFDCPFHKSDPVRYQCCNGYERFCDVKLHIERRHLLKEEKPYCPNCRIEFSRGGRAARDLHMRGICSKRSIRETGMLLPAEWNVWKRDLRQIGDNAPGEPKWNYMWAKIFDSPPPSPYVGIANADVYRHRAEISLPTTLGVWMWNLGHRNNQLVQSMSQQILDGVFSDFITATEESSEPEPSQQDPSDPGNNSMPTQYPPADYYNEDSDLPMVGYDYPNPPGWWTDYRQ</sequence>
<reference evidence="1" key="1">
    <citation type="submission" date="2021-11" db="EMBL/GenBank/DDBJ databases">
        <title>Fusarium solani-melongenae Genome sequencing and assembly.</title>
        <authorList>
            <person name="Xie S."/>
            <person name="Huang L."/>
            <person name="Zhang X."/>
        </authorList>
    </citation>
    <scope>NUCLEOTIDE SEQUENCE</scope>
    <source>
        <strain evidence="1">CRI 24-3</strain>
    </source>
</reference>
<keyword evidence="2" id="KW-1185">Reference proteome</keyword>
<dbReference type="EMBL" id="CP090037">
    <property type="protein sequence ID" value="UPK99986.1"/>
    <property type="molecule type" value="Genomic_DNA"/>
</dbReference>
<dbReference type="Proteomes" id="UP000830768">
    <property type="component" value="Chromosome 9"/>
</dbReference>
<evidence type="ECO:0000313" key="1">
    <source>
        <dbReference type="EMBL" id="UPK99986.1"/>
    </source>
</evidence>
<name>A0ACD3ZFK0_FUSSC</name>
<proteinExistence type="predicted"/>
<protein>
    <submittedName>
        <fullName evidence="1">Uncharacterized protein</fullName>
    </submittedName>
</protein>
<accession>A0ACD3ZFK0</accession>